<gene>
    <name evidence="1" type="ORF">RFULGI_LOCUS7689</name>
</gene>
<accession>A0A9N9DCH1</accession>
<organism evidence="1 2">
    <name type="scientific">Racocetra fulgida</name>
    <dbReference type="NCBI Taxonomy" id="60492"/>
    <lineage>
        <taxon>Eukaryota</taxon>
        <taxon>Fungi</taxon>
        <taxon>Fungi incertae sedis</taxon>
        <taxon>Mucoromycota</taxon>
        <taxon>Glomeromycotina</taxon>
        <taxon>Glomeromycetes</taxon>
        <taxon>Diversisporales</taxon>
        <taxon>Gigasporaceae</taxon>
        <taxon>Racocetra</taxon>
    </lineage>
</organism>
<dbReference type="OrthoDB" id="432234at2759"/>
<comment type="caution">
    <text evidence="1">The sequence shown here is derived from an EMBL/GenBank/DDBJ whole genome shotgun (WGS) entry which is preliminary data.</text>
</comment>
<proteinExistence type="predicted"/>
<dbReference type="Proteomes" id="UP000789396">
    <property type="component" value="Unassembled WGS sequence"/>
</dbReference>
<evidence type="ECO:0000313" key="2">
    <source>
        <dbReference type="Proteomes" id="UP000789396"/>
    </source>
</evidence>
<name>A0A9N9DCH1_9GLOM</name>
<dbReference type="EMBL" id="CAJVPZ010011447">
    <property type="protein sequence ID" value="CAG8630132.1"/>
    <property type="molecule type" value="Genomic_DNA"/>
</dbReference>
<evidence type="ECO:0000313" key="1">
    <source>
        <dbReference type="EMBL" id="CAG8630132.1"/>
    </source>
</evidence>
<keyword evidence="2" id="KW-1185">Reference proteome</keyword>
<reference evidence="1" key="1">
    <citation type="submission" date="2021-06" db="EMBL/GenBank/DDBJ databases">
        <authorList>
            <person name="Kallberg Y."/>
            <person name="Tangrot J."/>
            <person name="Rosling A."/>
        </authorList>
    </citation>
    <scope>NUCLEOTIDE SEQUENCE</scope>
    <source>
        <strain evidence="1">IN212</strain>
    </source>
</reference>
<protein>
    <submittedName>
        <fullName evidence="1">12380_t:CDS:1</fullName>
    </submittedName>
</protein>
<dbReference type="AlphaFoldDB" id="A0A9N9DCH1"/>
<sequence length="191" mass="22863">MNNKLVSKDAARNCKRKENKTVKQHNVCLAKERDQKYQKRSKETSEEHKKCLEHDCEYQQKKLKKKIAKKHKERLRHHFQQSFITEFDTTELDMYESNEIELIATELSEIDQDLLKNFYNNMNKLQHLSCSICNEHFPSIILVVEKCCRYYNKKIFPNKFFNENNMDSDDIPKELQGLTEIEKMLIAKSLL</sequence>